<dbReference type="Pfam" id="PF01925">
    <property type="entry name" value="TauE"/>
    <property type="match status" value="1"/>
</dbReference>
<keyword evidence="6" id="KW-1003">Cell membrane</keyword>
<dbReference type="PANTHER" id="PTHR43701:SF2">
    <property type="entry name" value="MEMBRANE TRANSPORTER PROTEIN YJNA-RELATED"/>
    <property type="match status" value="1"/>
</dbReference>
<feature type="transmembrane region" description="Helical" evidence="6">
    <location>
        <begin position="236"/>
        <end position="257"/>
    </location>
</feature>
<evidence type="ECO:0000313" key="8">
    <source>
        <dbReference type="Proteomes" id="UP000199158"/>
    </source>
</evidence>
<dbReference type="InterPro" id="IPR051598">
    <property type="entry name" value="TSUP/Inactive_protease-like"/>
</dbReference>
<evidence type="ECO:0000313" key="7">
    <source>
        <dbReference type="EMBL" id="SEM49838.1"/>
    </source>
</evidence>
<evidence type="ECO:0000256" key="1">
    <source>
        <dbReference type="ARBA" id="ARBA00004141"/>
    </source>
</evidence>
<evidence type="ECO:0000256" key="6">
    <source>
        <dbReference type="RuleBase" id="RU363041"/>
    </source>
</evidence>
<dbReference type="PANTHER" id="PTHR43701">
    <property type="entry name" value="MEMBRANE TRANSPORTER PROTEIN MJ0441-RELATED"/>
    <property type="match status" value="1"/>
</dbReference>
<dbReference type="AlphaFoldDB" id="A0A1H7YWT9"/>
<feature type="transmembrane region" description="Helical" evidence="6">
    <location>
        <begin position="164"/>
        <end position="191"/>
    </location>
</feature>
<evidence type="ECO:0000256" key="5">
    <source>
        <dbReference type="ARBA" id="ARBA00023136"/>
    </source>
</evidence>
<evidence type="ECO:0000256" key="3">
    <source>
        <dbReference type="ARBA" id="ARBA00022692"/>
    </source>
</evidence>
<dbReference type="EMBL" id="FOCG01000001">
    <property type="protein sequence ID" value="SEM49838.1"/>
    <property type="molecule type" value="Genomic_DNA"/>
</dbReference>
<feature type="transmembrane region" description="Helical" evidence="6">
    <location>
        <begin position="40"/>
        <end position="61"/>
    </location>
</feature>
<organism evidence="7 8">
    <name type="scientific">Hydrogenoanaerobacterium saccharovorans</name>
    <dbReference type="NCBI Taxonomy" id="474960"/>
    <lineage>
        <taxon>Bacteria</taxon>
        <taxon>Bacillati</taxon>
        <taxon>Bacillota</taxon>
        <taxon>Clostridia</taxon>
        <taxon>Eubacteriales</taxon>
        <taxon>Oscillospiraceae</taxon>
        <taxon>Hydrogenoanaerobacterium</taxon>
    </lineage>
</organism>
<feature type="transmembrane region" description="Helical" evidence="6">
    <location>
        <begin position="103"/>
        <end position="126"/>
    </location>
</feature>
<dbReference type="STRING" id="474960.SAMN05216180_0260"/>
<dbReference type="OrthoDB" id="3181470at2"/>
<feature type="transmembrane region" description="Helical" evidence="6">
    <location>
        <begin position="7"/>
        <end position="28"/>
    </location>
</feature>
<evidence type="ECO:0000256" key="2">
    <source>
        <dbReference type="ARBA" id="ARBA00009142"/>
    </source>
</evidence>
<keyword evidence="4 6" id="KW-1133">Transmembrane helix</keyword>
<comment type="subcellular location">
    <subcellularLocation>
        <location evidence="6">Cell membrane</location>
        <topology evidence="6">Multi-pass membrane protein</topology>
    </subcellularLocation>
    <subcellularLocation>
        <location evidence="1">Membrane</location>
        <topology evidence="1">Multi-pass membrane protein</topology>
    </subcellularLocation>
</comment>
<dbReference type="Proteomes" id="UP000199158">
    <property type="component" value="Unassembled WGS sequence"/>
</dbReference>
<keyword evidence="3 6" id="KW-0812">Transmembrane</keyword>
<feature type="transmembrane region" description="Helical" evidence="6">
    <location>
        <begin position="203"/>
        <end position="224"/>
    </location>
</feature>
<evidence type="ECO:0000256" key="4">
    <source>
        <dbReference type="ARBA" id="ARBA00022989"/>
    </source>
</evidence>
<dbReference type="GO" id="GO:0005886">
    <property type="term" value="C:plasma membrane"/>
    <property type="evidence" value="ECO:0007669"/>
    <property type="project" value="UniProtKB-SubCell"/>
</dbReference>
<name>A0A1H7YWT9_9FIRM</name>
<protein>
    <recommendedName>
        <fullName evidence="6">Probable membrane transporter protein</fullName>
    </recommendedName>
</protein>
<gene>
    <name evidence="7" type="ORF">SAMN05216180_0260</name>
</gene>
<dbReference type="RefSeq" id="WP_092750881.1">
    <property type="nucleotide sequence ID" value="NZ_FOCG01000001.1"/>
</dbReference>
<keyword evidence="8" id="KW-1185">Reference proteome</keyword>
<reference evidence="7 8" key="1">
    <citation type="submission" date="2016-10" db="EMBL/GenBank/DDBJ databases">
        <authorList>
            <person name="de Groot N.N."/>
        </authorList>
    </citation>
    <scope>NUCLEOTIDE SEQUENCE [LARGE SCALE GENOMIC DNA]</scope>
    <source>
        <strain evidence="7 8">CGMCC 1.5070</strain>
    </source>
</reference>
<keyword evidence="5 6" id="KW-0472">Membrane</keyword>
<proteinExistence type="inferred from homology"/>
<feature type="transmembrane region" description="Helical" evidence="6">
    <location>
        <begin position="138"/>
        <end position="158"/>
    </location>
</feature>
<comment type="similarity">
    <text evidence="2 6">Belongs to the 4-toluene sulfonate uptake permease (TSUP) (TC 2.A.102) family.</text>
</comment>
<sequence>MEYIIYFIIAIGATTAGAMTGMGGGVIIKPVLDVLNQYDVATIGMLSCITVFAMAIVSVMKQIQQKVKISVKTALPLSIGSVMGGNIGQVILTAIIARLGNNQIVLVVQNILLALLIIAVFFYMLYKNKIKTLGLSGIIPSLVAGTFLGFISSFLGIGGGPINVALLIFLFSFGTKTATVYSIVTILFAQISKLFSVAFSTGFAVYNLSMLLPMVVGAILGGFIGSWLNKKLSEKTVEICFNGVQVLVFTICIFNIVKNII</sequence>
<accession>A0A1H7YWT9</accession>
<feature type="transmembrane region" description="Helical" evidence="6">
    <location>
        <begin position="73"/>
        <end position="97"/>
    </location>
</feature>
<dbReference type="InterPro" id="IPR002781">
    <property type="entry name" value="TM_pro_TauE-like"/>
</dbReference>